<dbReference type="Proteomes" id="UP000887565">
    <property type="component" value="Unplaced"/>
</dbReference>
<keyword evidence="1" id="KW-1185">Reference proteome</keyword>
<proteinExistence type="predicted"/>
<name>A0A915K3N9_ROMCU</name>
<dbReference type="AlphaFoldDB" id="A0A915K3N9"/>
<reference evidence="2" key="1">
    <citation type="submission" date="2022-11" db="UniProtKB">
        <authorList>
            <consortium name="WormBaseParasite"/>
        </authorList>
    </citation>
    <scope>IDENTIFICATION</scope>
</reference>
<accession>A0A915K3N9</accession>
<evidence type="ECO:0000313" key="1">
    <source>
        <dbReference type="Proteomes" id="UP000887565"/>
    </source>
</evidence>
<dbReference type="WBParaSite" id="nRc.2.0.1.t33400-RA">
    <property type="protein sequence ID" value="nRc.2.0.1.t33400-RA"/>
    <property type="gene ID" value="nRc.2.0.1.g33400"/>
</dbReference>
<protein>
    <submittedName>
        <fullName evidence="2">Uncharacterized protein</fullName>
    </submittedName>
</protein>
<evidence type="ECO:0000313" key="2">
    <source>
        <dbReference type="WBParaSite" id="nRc.2.0.1.t33400-RA"/>
    </source>
</evidence>
<organism evidence="1 2">
    <name type="scientific">Romanomermis culicivorax</name>
    <name type="common">Nematode worm</name>
    <dbReference type="NCBI Taxonomy" id="13658"/>
    <lineage>
        <taxon>Eukaryota</taxon>
        <taxon>Metazoa</taxon>
        <taxon>Ecdysozoa</taxon>
        <taxon>Nematoda</taxon>
        <taxon>Enoplea</taxon>
        <taxon>Dorylaimia</taxon>
        <taxon>Mermithida</taxon>
        <taxon>Mermithoidea</taxon>
        <taxon>Mermithidae</taxon>
        <taxon>Romanomermis</taxon>
    </lineage>
</organism>
<sequence>MWKIIKGQSVNGINCLSMI</sequence>